<dbReference type="Gene3D" id="3.20.20.80">
    <property type="entry name" value="Glycosidases"/>
    <property type="match status" value="1"/>
</dbReference>
<keyword evidence="7" id="KW-1015">Disulfide bond</keyword>
<gene>
    <name evidence="18" type="ORF">G5714_003075</name>
</gene>
<dbReference type="CDD" id="cd06602">
    <property type="entry name" value="GH31_MGAM_SI_GAA"/>
    <property type="match status" value="1"/>
</dbReference>
<evidence type="ECO:0000256" key="11">
    <source>
        <dbReference type="ARBA" id="ARBA00041572"/>
    </source>
</evidence>
<evidence type="ECO:0000259" key="17">
    <source>
        <dbReference type="PROSITE" id="PS51448"/>
    </source>
</evidence>
<evidence type="ECO:0000256" key="6">
    <source>
        <dbReference type="ARBA" id="ARBA00023136"/>
    </source>
</evidence>
<keyword evidence="8" id="KW-0325">Glycoprotein</keyword>
<proteinExistence type="inferred from homology"/>
<dbReference type="SUPFAM" id="SSF57492">
    <property type="entry name" value="Trefoil"/>
    <property type="match status" value="1"/>
</dbReference>
<evidence type="ECO:0000256" key="14">
    <source>
        <dbReference type="SAM" id="MobiDB-lite"/>
    </source>
</evidence>
<dbReference type="Pfam" id="PF00088">
    <property type="entry name" value="Trefoil"/>
    <property type="match status" value="1"/>
</dbReference>
<evidence type="ECO:0000256" key="2">
    <source>
        <dbReference type="ARBA" id="ARBA00007806"/>
    </source>
</evidence>
<dbReference type="PROSITE" id="PS00129">
    <property type="entry name" value="GLYCOSYL_HYDROL_F31_1"/>
    <property type="match status" value="1"/>
</dbReference>
<keyword evidence="4 15" id="KW-0732">Signal</keyword>
<dbReference type="Gene3D" id="1.10.472.80">
    <property type="entry name" value="Ypt/Rab-GAP domain of gyp1p, domain 3"/>
    <property type="match status" value="1"/>
</dbReference>
<feature type="domain" description="Rab-GAP TBC" evidence="16">
    <location>
        <begin position="1347"/>
        <end position="1557"/>
    </location>
</feature>
<dbReference type="InterPro" id="IPR025887">
    <property type="entry name" value="Glyco_hydro_31_N_dom"/>
</dbReference>
<dbReference type="GO" id="GO:0005980">
    <property type="term" value="P:glycogen catabolic process"/>
    <property type="evidence" value="ECO:0007669"/>
    <property type="project" value="TreeGrafter"/>
</dbReference>
<dbReference type="GO" id="GO:0030246">
    <property type="term" value="F:carbohydrate binding"/>
    <property type="evidence" value="ECO:0007669"/>
    <property type="project" value="InterPro"/>
</dbReference>
<dbReference type="Pfam" id="PF00566">
    <property type="entry name" value="RabGAP-TBC"/>
    <property type="match status" value="1"/>
</dbReference>
<dbReference type="InterPro" id="IPR017853">
    <property type="entry name" value="GH"/>
</dbReference>
<dbReference type="PANTHER" id="PTHR22762">
    <property type="entry name" value="ALPHA-GLUCOSIDASE"/>
    <property type="match status" value="1"/>
</dbReference>
<evidence type="ECO:0000259" key="16">
    <source>
        <dbReference type="PROSITE" id="PS50086"/>
    </source>
</evidence>
<feature type="compositionally biased region" description="Basic and acidic residues" evidence="14">
    <location>
        <begin position="1678"/>
        <end position="1695"/>
    </location>
</feature>
<feature type="region of interest" description="Disordered" evidence="14">
    <location>
        <begin position="1172"/>
        <end position="1204"/>
    </location>
</feature>
<evidence type="ECO:0000256" key="4">
    <source>
        <dbReference type="ARBA" id="ARBA00022729"/>
    </source>
</evidence>
<keyword evidence="5" id="KW-0378">Hydrolase</keyword>
<reference evidence="18 19" key="1">
    <citation type="submission" date="2020-04" db="EMBL/GenBank/DDBJ databases">
        <title>Chromosome-level genome assembly of a cyprinid fish Onychostoma macrolepis by integration of Nanopore Sequencing, Bionano and Hi-C technology.</title>
        <authorList>
            <person name="Wang D."/>
        </authorList>
    </citation>
    <scope>NUCLEOTIDE SEQUENCE [LARGE SCALE GENOMIC DNA]</scope>
    <source>
        <strain evidence="18">SWU-2019</strain>
        <tissue evidence="18">Muscle</tissue>
    </source>
</reference>
<comment type="function">
    <text evidence="12">Essential for the degradation of glycogen in lysosomes. Has highest activity on alpha-1,4-linked glycosidic linkages, but can also hydrolyze alpha-1,6-linked glucans.</text>
</comment>
<dbReference type="GO" id="GO:0004558">
    <property type="term" value="F:alpha-1,4-glucosidase activity"/>
    <property type="evidence" value="ECO:0007669"/>
    <property type="project" value="TreeGrafter"/>
</dbReference>
<dbReference type="SUPFAM" id="SSF51445">
    <property type="entry name" value="(Trans)glycosidases"/>
    <property type="match status" value="1"/>
</dbReference>
<dbReference type="PROSITE" id="PS50086">
    <property type="entry name" value="TBC_RABGAP"/>
    <property type="match status" value="1"/>
</dbReference>
<dbReference type="InterPro" id="IPR030458">
    <property type="entry name" value="Glyco_hydro_31_AS"/>
</dbReference>
<dbReference type="SMART" id="SM00018">
    <property type="entry name" value="PD"/>
    <property type="match status" value="1"/>
</dbReference>
<dbReference type="CDD" id="cd00111">
    <property type="entry name" value="Trefoil"/>
    <property type="match status" value="1"/>
</dbReference>
<dbReference type="PROSITE" id="PS00626">
    <property type="entry name" value="RCC1_2"/>
    <property type="match status" value="1"/>
</dbReference>
<evidence type="ECO:0000256" key="5">
    <source>
        <dbReference type="ARBA" id="ARBA00022801"/>
    </source>
</evidence>
<dbReference type="EMBL" id="JAAMOB010000003">
    <property type="protein sequence ID" value="KAF4115586.1"/>
    <property type="molecule type" value="Genomic_DNA"/>
</dbReference>
<dbReference type="Gene3D" id="2.60.40.1180">
    <property type="entry name" value="Golgi alpha-mannosidase II"/>
    <property type="match status" value="2"/>
</dbReference>
<dbReference type="Pfam" id="PF01055">
    <property type="entry name" value="Glyco_hydro_31_2nd"/>
    <property type="match status" value="1"/>
</dbReference>
<dbReference type="FunFam" id="3.20.20.80:FF:000072">
    <property type="entry name" value="lysosomal alpha-glucosidase isoform X2"/>
    <property type="match status" value="1"/>
</dbReference>
<keyword evidence="19" id="KW-1185">Reference proteome</keyword>
<dbReference type="InterPro" id="IPR011013">
    <property type="entry name" value="Gal_mutarotase_sf_dom"/>
</dbReference>
<keyword evidence="10" id="KW-0326">Glycosidase</keyword>
<evidence type="ECO:0000256" key="9">
    <source>
        <dbReference type="ARBA" id="ARBA00023228"/>
    </source>
</evidence>
<dbReference type="Pfam" id="PF13802">
    <property type="entry name" value="Gal_mutarotas_2"/>
    <property type="match status" value="1"/>
</dbReference>
<dbReference type="FunFam" id="1.10.472.80:FF:000020">
    <property type="entry name" value="TBC1 domain family, member 16"/>
    <property type="match status" value="1"/>
</dbReference>
<dbReference type="InterPro" id="IPR044913">
    <property type="entry name" value="P_trefoil_dom_sf"/>
</dbReference>
<feature type="compositionally biased region" description="Acidic residues" evidence="14">
    <location>
        <begin position="1100"/>
        <end position="1109"/>
    </location>
</feature>
<evidence type="ECO:0000313" key="19">
    <source>
        <dbReference type="Proteomes" id="UP000579812"/>
    </source>
</evidence>
<comment type="caution">
    <text evidence="18">The sequence shown here is derived from an EMBL/GenBank/DDBJ whole genome shotgun (WGS) entry which is preliminary data.</text>
</comment>
<dbReference type="InterPro" id="IPR000408">
    <property type="entry name" value="Reg_chr_condens"/>
</dbReference>
<dbReference type="SUPFAM" id="SSF47923">
    <property type="entry name" value="Ypt/Rab-GAP domain of gyp1p"/>
    <property type="match status" value="2"/>
</dbReference>
<feature type="domain" description="P-type" evidence="17">
    <location>
        <begin position="76"/>
        <end position="124"/>
    </location>
</feature>
<dbReference type="Gene3D" id="2.60.40.1760">
    <property type="entry name" value="glycosyl hydrolase (family 31)"/>
    <property type="match status" value="1"/>
</dbReference>
<feature type="compositionally biased region" description="Polar residues" evidence="14">
    <location>
        <begin position="1137"/>
        <end position="1147"/>
    </location>
</feature>
<sequence length="1695" mass="191104">MARICCGPLHTFALLTSVLLILAHKDKNVSFAFSPSAEWQHSSNISYRSVRFQKNLSNRVNNVSADPRTHTSLVRDQCGVAVESRIDCGRDRSLSRADCEGRGCCYVPLPQSGLGGPPWCFYPVRYPGYKMGPLLRTEKGQRATLTRSAASYLPRDIPTLQLDVMPETLGRLHLTLKDPTSPRYEVPFVTSQSRGHKDIQNPLYDIDFQPDPFGFIVRRKSNGRVLLNTTIGPLLFADQYLQLSTSMASSVISGLGEHYTPITLDLNWSSVSLWNRDMAPHRSANLYGSHPFFLVQEGDGQAHGVFLLNSNAMEVFLQPTPAFTWVTIGGILDFYIFLGPSPQSVVQQYHEVIGYPTMPPYWSLGFHLCRWGYTSSNRTRTVVQLMRQAKIPLDVQWNDLDYADKRRVFTFDPQRFGDLPQMVEEFHLLGMKYVLILDPGISSASPPGSYKPFDDGLKRGVFIRNSTGQILIGKVWPGPTAFPDFTNPTTQDWWMECIRVFHSKVPVDGLWIDMNEPSNFVQGSVDGCPDCDLEKPPYTPGVIGGQLNSGTLCVSAQQYLSNHYNLHNLYGLTEAIATHRALLKVKSTRPFVLSRSSFPGLGRFSAHWTGDVRSDWEQLRFSIPGVLLFGLYGVPLVGADVCGFGGDTTEELCVRWTQLGAFYPFMRNHNDRPNAPQEPYVFSQQAQDAMRTVITLRYSLLPFLYTLFHHAHSSGSTVARPFFLEFPTDPNCQTIDRQFLWGSSLLISPVLEEGAVEVTAYLPPGTWYSLHNGEAYYSKGQYIVFPAPLDTINVHVREGSIIPQQVPALTTTASRRNPFTLIVALSVGSWAKGELFWDDGESLDTFERGNYSYVLFFAEESYVVSKPVKLNGSLDGLVLGEVRVFGVQTPPTAVWANGQKVHDFSYSPDTKIIMNGSHDLPRALRSEEAPRRSGSSGMSVGGASSLASAAAAACGLKSTAVIVSGAEEDGSSERSLEEMSFGRLLRRASSKASDLLTFNVGTGGSRTVLDGEIIFSKNNVCVHPAEPLPGLPEHHPGYLCVHLEKDETLGSTLILTWVPNSRIQRQDEEALRYITPESSPVRRNTRRRAHRSHSRPPPAPEEEEDEEGPEPALQNQQLLEEGDEGSCELSADEVSRDSTLGSDSDTFSSPFCLSPVSEALGESSSSVFLDNESRECDEPMAHSASSASSLDSHAPSESSQPQGVRWEEQQKVMALEHLCGVFRVDLGHMRSLRLFFSDEACTCGQLVIASRESQYKILHFHHAGLDKLAEVFQQWKCCRETQLKDQVSDEKSCMQFSIRRPTLPSAEMHPEERLYRRLDVSSWLRHLNNNGQVVEEYKLRKAIFFGGVDPSIRGEVWPFLLHYYSYDSASEEREAWRLQKRVEYQEIQQRRLSMSPEEHSEFWRKVQFTVDKDVVRTDRSNMFFRGENNPNVEIMRRILLNYAVFNPDMGYCQGMSDLVAPLLTEIQDESDTFWCFVGLMENTIFISSPRDEDMERQLMYLRELLRLMLPRFHQHLTRLGEDGLQLLFCHRWVLLCFKREFPDAEALRMWEACWAHYQTDYFHLFLCVAIIVLYGEDVTEQQLATDQMLLHFSNLSMHMNGELVLRKARSLLYQFRLLPRIPCSLHDLCKLCGPGMWDSRYIPAIECSGEHPDSQSCPYGGTATPESPPLPSPNQPNEGKRGSKTRDIFTFRKHS</sequence>
<dbReference type="InterPro" id="IPR035969">
    <property type="entry name" value="Rab-GAP_TBC_sf"/>
</dbReference>
<dbReference type="PANTHER" id="PTHR22762:SF92">
    <property type="entry name" value="LYSOSOMAL ALPHA-GLUCOSIDASE"/>
    <property type="match status" value="1"/>
</dbReference>
<dbReference type="GO" id="GO:0005765">
    <property type="term" value="C:lysosomal membrane"/>
    <property type="evidence" value="ECO:0007669"/>
    <property type="project" value="UniProtKB-SubCell"/>
</dbReference>
<dbReference type="GO" id="GO:0007040">
    <property type="term" value="P:lysosome organization"/>
    <property type="evidence" value="ECO:0007669"/>
    <property type="project" value="TreeGrafter"/>
</dbReference>
<dbReference type="SUPFAM" id="SSF74650">
    <property type="entry name" value="Galactose mutarotase-like"/>
    <property type="match status" value="1"/>
</dbReference>
<organism evidence="18 19">
    <name type="scientific">Onychostoma macrolepis</name>
    <dbReference type="NCBI Taxonomy" id="369639"/>
    <lineage>
        <taxon>Eukaryota</taxon>
        <taxon>Metazoa</taxon>
        <taxon>Chordata</taxon>
        <taxon>Craniata</taxon>
        <taxon>Vertebrata</taxon>
        <taxon>Euteleostomi</taxon>
        <taxon>Actinopterygii</taxon>
        <taxon>Neopterygii</taxon>
        <taxon>Teleostei</taxon>
        <taxon>Ostariophysi</taxon>
        <taxon>Cypriniformes</taxon>
        <taxon>Cyprinidae</taxon>
        <taxon>Acrossocheilinae</taxon>
        <taxon>Onychostoma</taxon>
    </lineage>
</organism>
<dbReference type="FunFam" id="2.30.29.230:FF:000004">
    <property type="entry name" value="TBC1 domain family, member 16"/>
    <property type="match status" value="1"/>
</dbReference>
<evidence type="ECO:0000256" key="12">
    <source>
        <dbReference type="ARBA" id="ARBA00045686"/>
    </source>
</evidence>
<dbReference type="InterPro" id="IPR048395">
    <property type="entry name" value="Glyco_hydro_31_C"/>
</dbReference>
<evidence type="ECO:0000256" key="1">
    <source>
        <dbReference type="ARBA" id="ARBA00004656"/>
    </source>
</evidence>
<keyword evidence="6" id="KW-0472">Membrane</keyword>
<feature type="region of interest" description="Disordered" evidence="14">
    <location>
        <begin position="1069"/>
        <end position="1147"/>
    </location>
</feature>
<feature type="compositionally biased region" description="Basic residues" evidence="14">
    <location>
        <begin position="1083"/>
        <end position="1094"/>
    </location>
</feature>
<feature type="chain" id="PRO_5029818884" description="Lysosomal alpha-glucosidase" evidence="15">
    <location>
        <begin position="24"/>
        <end position="1695"/>
    </location>
</feature>
<dbReference type="SMART" id="SM00164">
    <property type="entry name" value="TBC"/>
    <property type="match status" value="1"/>
</dbReference>
<evidence type="ECO:0000313" key="18">
    <source>
        <dbReference type="EMBL" id="KAF4115586.1"/>
    </source>
</evidence>
<comment type="similarity">
    <text evidence="2">Belongs to the glycosyl hydrolase 31 family.</text>
</comment>
<dbReference type="Proteomes" id="UP000579812">
    <property type="component" value="Unassembled WGS sequence"/>
</dbReference>
<dbReference type="Pfam" id="PF21365">
    <property type="entry name" value="Glyco_hydro_31_3rd"/>
    <property type="match status" value="1"/>
</dbReference>
<evidence type="ECO:0000256" key="3">
    <source>
        <dbReference type="ARBA" id="ARBA00019338"/>
    </source>
</evidence>
<dbReference type="FunFam" id="2.60.40.1760:FF:000001">
    <property type="entry name" value="Maltase-glucoamylase, intestinal"/>
    <property type="match status" value="1"/>
</dbReference>
<dbReference type="SUPFAM" id="SSF51011">
    <property type="entry name" value="Glycosyl hydrolase domain"/>
    <property type="match status" value="1"/>
</dbReference>
<dbReference type="CDD" id="cd14752">
    <property type="entry name" value="GH31_N"/>
    <property type="match status" value="1"/>
</dbReference>
<dbReference type="InterPro" id="IPR000519">
    <property type="entry name" value="P_trefoil_dom"/>
</dbReference>
<dbReference type="InterPro" id="IPR030459">
    <property type="entry name" value="Glyco_hydro_31_CS"/>
</dbReference>
<evidence type="ECO:0000256" key="13">
    <source>
        <dbReference type="PROSITE-ProRule" id="PRU00779"/>
    </source>
</evidence>
<comment type="caution">
    <text evidence="13">Lacks conserved residue(s) required for the propagation of feature annotation.</text>
</comment>
<keyword evidence="9" id="KW-0458">Lysosome</keyword>
<evidence type="ECO:0000256" key="7">
    <source>
        <dbReference type="ARBA" id="ARBA00023157"/>
    </source>
</evidence>
<comment type="subcellular location">
    <subcellularLocation>
        <location evidence="1">Lysosome membrane</location>
    </subcellularLocation>
</comment>
<dbReference type="PROSITE" id="PS51448">
    <property type="entry name" value="P_TREFOIL_2"/>
    <property type="match status" value="1"/>
</dbReference>
<dbReference type="FunFam" id="2.60.40.1180:FF:000044">
    <property type="entry name" value="Alpha-glucosidase 1"/>
    <property type="match status" value="1"/>
</dbReference>
<accession>A0A7J6D8G3</accession>
<feature type="signal peptide" evidence="15">
    <location>
        <begin position="1"/>
        <end position="23"/>
    </location>
</feature>
<dbReference type="FunFam" id="1.10.8.270:FF:000017">
    <property type="entry name" value="TBC1 domain family member 16"/>
    <property type="match status" value="1"/>
</dbReference>
<dbReference type="Gene3D" id="1.10.8.270">
    <property type="entry name" value="putative rabgap domain of human tbc1 domain family member 14 like domains"/>
    <property type="match status" value="1"/>
</dbReference>
<dbReference type="Gene3D" id="4.10.110.10">
    <property type="entry name" value="Spasmolytic Protein, domain 1"/>
    <property type="match status" value="1"/>
</dbReference>
<name>A0A7J6D8G3_9TELE</name>
<evidence type="ECO:0000256" key="10">
    <source>
        <dbReference type="ARBA" id="ARBA00023295"/>
    </source>
</evidence>
<dbReference type="PROSITE" id="PS00707">
    <property type="entry name" value="GLYCOSYL_HYDROL_F31_2"/>
    <property type="match status" value="1"/>
</dbReference>
<feature type="region of interest" description="Disordered" evidence="14">
    <location>
        <begin position="1652"/>
        <end position="1695"/>
    </location>
</feature>
<dbReference type="Gene3D" id="2.30.29.230">
    <property type="match status" value="1"/>
</dbReference>
<evidence type="ECO:0000256" key="8">
    <source>
        <dbReference type="ARBA" id="ARBA00023180"/>
    </source>
</evidence>
<feature type="compositionally biased region" description="Low complexity" evidence="14">
    <location>
        <begin position="1181"/>
        <end position="1199"/>
    </location>
</feature>
<protein>
    <recommendedName>
        <fullName evidence="3">Lysosomal alpha-glucosidase</fullName>
    </recommendedName>
    <alternativeName>
        <fullName evidence="11">Acid maltase</fullName>
    </alternativeName>
</protein>
<dbReference type="InterPro" id="IPR000195">
    <property type="entry name" value="Rab-GAP-TBC_dom"/>
</dbReference>
<dbReference type="InterPro" id="IPR000322">
    <property type="entry name" value="Glyco_hydro_31_TIM"/>
</dbReference>
<dbReference type="InterPro" id="IPR013780">
    <property type="entry name" value="Glyco_hydro_b"/>
</dbReference>
<evidence type="ECO:0000256" key="15">
    <source>
        <dbReference type="SAM" id="SignalP"/>
    </source>
</evidence>